<protein>
    <submittedName>
        <fullName evidence="1">Uncharacterized protein</fullName>
    </submittedName>
</protein>
<reference evidence="1" key="1">
    <citation type="submission" date="2014-09" db="EMBL/GenBank/DDBJ databases">
        <authorList>
            <person name="Magalhaes I.L.F."/>
            <person name="Oliveira U."/>
            <person name="Santos F.R."/>
            <person name="Vidigal T.H.D.A."/>
            <person name="Brescovit A.D."/>
            <person name="Santos A.J."/>
        </authorList>
    </citation>
    <scope>NUCLEOTIDE SEQUENCE</scope>
    <source>
        <tissue evidence="1">Shoot tissue taken approximately 20 cm above the soil surface</tissue>
    </source>
</reference>
<accession>A0A0A9BQJ0</accession>
<dbReference type="EMBL" id="GBRH01233467">
    <property type="protein sequence ID" value="JAD64428.1"/>
    <property type="molecule type" value="Transcribed_RNA"/>
</dbReference>
<name>A0A0A9BQJ0_ARUDO</name>
<reference evidence="1" key="2">
    <citation type="journal article" date="2015" name="Data Brief">
        <title>Shoot transcriptome of the giant reed, Arundo donax.</title>
        <authorList>
            <person name="Barrero R.A."/>
            <person name="Guerrero F.D."/>
            <person name="Moolhuijzen P."/>
            <person name="Goolsby J.A."/>
            <person name="Tidwell J."/>
            <person name="Bellgard S.E."/>
            <person name="Bellgard M.I."/>
        </authorList>
    </citation>
    <scope>NUCLEOTIDE SEQUENCE</scope>
    <source>
        <tissue evidence="1">Shoot tissue taken approximately 20 cm above the soil surface</tissue>
    </source>
</reference>
<dbReference type="AlphaFoldDB" id="A0A0A9BQJ0"/>
<proteinExistence type="predicted"/>
<sequence>MRSRTDTPLLTGSFHCEASTALHLMKLDCSAGLKKTAHLSHIYIDGQLHDVQVMICGLGAHAMLELVAVQEFLVSLHQWTSIQH</sequence>
<evidence type="ECO:0000313" key="1">
    <source>
        <dbReference type="EMBL" id="JAD64428.1"/>
    </source>
</evidence>
<organism evidence="1">
    <name type="scientific">Arundo donax</name>
    <name type="common">Giant reed</name>
    <name type="synonym">Donax arundinaceus</name>
    <dbReference type="NCBI Taxonomy" id="35708"/>
    <lineage>
        <taxon>Eukaryota</taxon>
        <taxon>Viridiplantae</taxon>
        <taxon>Streptophyta</taxon>
        <taxon>Embryophyta</taxon>
        <taxon>Tracheophyta</taxon>
        <taxon>Spermatophyta</taxon>
        <taxon>Magnoliopsida</taxon>
        <taxon>Liliopsida</taxon>
        <taxon>Poales</taxon>
        <taxon>Poaceae</taxon>
        <taxon>PACMAD clade</taxon>
        <taxon>Arundinoideae</taxon>
        <taxon>Arundineae</taxon>
        <taxon>Arundo</taxon>
    </lineage>
</organism>